<evidence type="ECO:0000313" key="2">
    <source>
        <dbReference type="Proteomes" id="UP000182130"/>
    </source>
</evidence>
<protein>
    <submittedName>
        <fullName evidence="1">Uncharacterized protein</fullName>
    </submittedName>
</protein>
<dbReference type="InterPro" id="IPR046237">
    <property type="entry name" value="DUF6270"/>
</dbReference>
<organism evidence="1 2">
    <name type="scientific">Arthrobacter cupressi</name>
    <dbReference type="NCBI Taxonomy" id="1045773"/>
    <lineage>
        <taxon>Bacteria</taxon>
        <taxon>Bacillati</taxon>
        <taxon>Actinomycetota</taxon>
        <taxon>Actinomycetes</taxon>
        <taxon>Micrococcales</taxon>
        <taxon>Micrococcaceae</taxon>
        <taxon>Arthrobacter</taxon>
    </lineage>
</organism>
<keyword evidence="2" id="KW-1185">Reference proteome</keyword>
<dbReference type="AlphaFoldDB" id="A0A1G8UKF8"/>
<dbReference type="RefSeq" id="WP_257028137.1">
    <property type="nucleotide sequence ID" value="NZ_FNEI01000012.1"/>
</dbReference>
<dbReference type="Proteomes" id="UP000182130">
    <property type="component" value="Unassembled WGS sequence"/>
</dbReference>
<accession>A0A1G8UKF8</accession>
<name>A0A1G8UKF8_9MICC</name>
<evidence type="ECO:0000313" key="1">
    <source>
        <dbReference type="EMBL" id="SDJ54249.1"/>
    </source>
</evidence>
<dbReference type="Pfam" id="PF19786">
    <property type="entry name" value="DUF6270"/>
    <property type="match status" value="1"/>
</dbReference>
<sequence length="248" mass="27830">MRVAIHGSCISRDVFELAPRDNVDLAAYVARSSFISAMAPRPSVVGAEAQAVTSSFQRRMFLNDLRGTVFDVLGATSYSLLLIDIIDERFNVFYRGGERITDSQALRESGFLRKAGGTWSRLETMTDEHFLQWSEAVARFFERFQRENPSCGIAFLDADWATTASVESIEVPKFAGKSAEHANRGFERYRSLLATYATSADHVIRPPKEFIVSDVGHKWGLAPFHYTQGFYDYVADQLVKIAMLDSTT</sequence>
<reference evidence="2" key="1">
    <citation type="submission" date="2016-10" db="EMBL/GenBank/DDBJ databases">
        <authorList>
            <person name="Varghese N."/>
            <person name="Submissions S."/>
        </authorList>
    </citation>
    <scope>NUCLEOTIDE SEQUENCE [LARGE SCALE GENOMIC DNA]</scope>
    <source>
        <strain evidence="2">CGMCC 1.10783</strain>
    </source>
</reference>
<dbReference type="STRING" id="1045773.SAMN05216555_11229"/>
<dbReference type="EMBL" id="FNEI01000012">
    <property type="protein sequence ID" value="SDJ54249.1"/>
    <property type="molecule type" value="Genomic_DNA"/>
</dbReference>
<proteinExistence type="predicted"/>
<gene>
    <name evidence="1" type="ORF">SAMN05216555_11229</name>
</gene>